<keyword evidence="1" id="KW-0040">ANK repeat</keyword>
<comment type="caution">
    <text evidence="2">The sequence shown here is derived from an EMBL/GenBank/DDBJ whole genome shotgun (WGS) entry which is preliminary data.</text>
</comment>
<reference evidence="2" key="1">
    <citation type="submission" date="2023-01" db="EMBL/GenBank/DDBJ databases">
        <title>Genomic dissection of endemic carbapenem resistance: metallo-beta-lactamase gene dissemination through clonal, plasmid and integron transfer pathways.</title>
        <authorList>
            <person name="Macesic N."/>
        </authorList>
    </citation>
    <scope>NUCLEOTIDE SEQUENCE</scope>
    <source>
        <strain evidence="2">CPO382</strain>
    </source>
</reference>
<dbReference type="PANTHER" id="PTHR46224:SF64">
    <property type="entry name" value="IQ MOTIF AND ANKYRIN REPEAT DOMAIN-CONTAINING PROTEIN 1"/>
    <property type="match status" value="1"/>
</dbReference>
<keyword evidence="3" id="KW-1185">Reference proteome</keyword>
<dbReference type="PANTHER" id="PTHR46224">
    <property type="entry name" value="ANKYRIN REPEAT FAMILY PROTEIN"/>
    <property type="match status" value="1"/>
</dbReference>
<dbReference type="Gene3D" id="1.25.40.20">
    <property type="entry name" value="Ankyrin repeat-containing domain"/>
    <property type="match status" value="2"/>
</dbReference>
<sequence length="330" mass="37452">MDRTDKRILNNEFWGHVLDHNFRAAKNDLQNGADINHQKGTTLIDCIKKNDLDAVNFLIENKAKLKFSDTYPLTESIRHASDDMTRLLVQRGANVQENDNMPIRTASDRKNFDMVRFLHKHGATISHDYDHIIKDATEHSLEALEYCFENSTIKNPANVINNAAEQGRTDCLAYLIEKRLPLDGQNPDGSMAHNSETPLYLAAIAGHADKIELLVKHGVNPNNQQALQGAINNGHLEATKALVELGADPTMHNDNALYHSITWGQDAITNYLIAEHKMPVRPETRQWIAEKRETLPNAEYAFRVLEKRDVNERLHLNLQGNQSKKQTMKI</sequence>
<evidence type="ECO:0000256" key="1">
    <source>
        <dbReference type="PROSITE-ProRule" id="PRU00023"/>
    </source>
</evidence>
<dbReference type="EMBL" id="JARTOI010000001">
    <property type="protein sequence ID" value="MDK5169053.1"/>
    <property type="molecule type" value="Genomic_DNA"/>
</dbReference>
<dbReference type="Proteomes" id="UP001174748">
    <property type="component" value="Unassembled WGS sequence"/>
</dbReference>
<dbReference type="RefSeq" id="WP_285097987.1">
    <property type="nucleotide sequence ID" value="NZ_JARTOI010000001.1"/>
</dbReference>
<feature type="repeat" description="ANK" evidence="1">
    <location>
        <begin position="222"/>
        <end position="254"/>
    </location>
</feature>
<dbReference type="Pfam" id="PF12796">
    <property type="entry name" value="Ank_2"/>
    <property type="match status" value="2"/>
</dbReference>
<dbReference type="PROSITE" id="PS50297">
    <property type="entry name" value="ANK_REP_REGION"/>
    <property type="match status" value="1"/>
</dbReference>
<dbReference type="PROSITE" id="PS50088">
    <property type="entry name" value="ANK_REPEAT"/>
    <property type="match status" value="2"/>
</dbReference>
<accession>A0ABT7G6I9</accession>
<name>A0ABT7G6I9_9GAMM</name>
<gene>
    <name evidence="2" type="ORF">P9921_00920</name>
</gene>
<dbReference type="SMART" id="SM00248">
    <property type="entry name" value="ANK"/>
    <property type="match status" value="6"/>
</dbReference>
<dbReference type="InterPro" id="IPR051616">
    <property type="entry name" value="Cul2-RING_E3_ligase_SR"/>
</dbReference>
<dbReference type="InterPro" id="IPR002110">
    <property type="entry name" value="Ankyrin_rpt"/>
</dbReference>
<dbReference type="SUPFAM" id="SSF48403">
    <property type="entry name" value="Ankyrin repeat"/>
    <property type="match status" value="1"/>
</dbReference>
<dbReference type="InterPro" id="IPR036770">
    <property type="entry name" value="Ankyrin_rpt-contain_sf"/>
</dbReference>
<protein>
    <submittedName>
        <fullName evidence="2">Ankyrin repeat domain-containing protein</fullName>
    </submittedName>
</protein>
<proteinExistence type="predicted"/>
<evidence type="ECO:0000313" key="3">
    <source>
        <dbReference type="Proteomes" id="UP001174748"/>
    </source>
</evidence>
<evidence type="ECO:0000313" key="2">
    <source>
        <dbReference type="EMBL" id="MDK5169053.1"/>
    </source>
</evidence>
<feature type="repeat" description="ANK" evidence="1">
    <location>
        <begin position="194"/>
        <end position="226"/>
    </location>
</feature>
<organism evidence="2 3">
    <name type="scientific">Serratia nevei</name>
    <dbReference type="NCBI Taxonomy" id="2703794"/>
    <lineage>
        <taxon>Bacteria</taxon>
        <taxon>Pseudomonadati</taxon>
        <taxon>Pseudomonadota</taxon>
        <taxon>Gammaproteobacteria</taxon>
        <taxon>Enterobacterales</taxon>
        <taxon>Yersiniaceae</taxon>
        <taxon>Serratia</taxon>
    </lineage>
</organism>